<dbReference type="Gene3D" id="2.170.130.10">
    <property type="entry name" value="TonB-dependent receptor, plug domain"/>
    <property type="match status" value="1"/>
</dbReference>
<evidence type="ECO:0000256" key="7">
    <source>
        <dbReference type="ARBA" id="ARBA00023136"/>
    </source>
</evidence>
<evidence type="ECO:0000256" key="8">
    <source>
        <dbReference type="ARBA" id="ARBA00023170"/>
    </source>
</evidence>
<dbReference type="EMBL" id="FMVF01000008">
    <property type="protein sequence ID" value="SCY66153.1"/>
    <property type="molecule type" value="Genomic_DNA"/>
</dbReference>
<feature type="chain" id="PRO_5011614251" evidence="12">
    <location>
        <begin position="21"/>
        <end position="612"/>
    </location>
</feature>
<dbReference type="PROSITE" id="PS52016">
    <property type="entry name" value="TONB_DEPENDENT_REC_3"/>
    <property type="match status" value="1"/>
</dbReference>
<keyword evidence="6 11" id="KW-0798">TonB box</keyword>
<dbReference type="InterPro" id="IPR036942">
    <property type="entry name" value="Beta-barrel_TonB_sf"/>
</dbReference>
<feature type="domain" description="TonB-dependent receptor plug" evidence="14">
    <location>
        <begin position="51"/>
        <end position="142"/>
    </location>
</feature>
<evidence type="ECO:0000256" key="4">
    <source>
        <dbReference type="ARBA" id="ARBA00022692"/>
    </source>
</evidence>
<dbReference type="Proteomes" id="UP000199354">
    <property type="component" value="Unassembled WGS sequence"/>
</dbReference>
<evidence type="ECO:0000256" key="12">
    <source>
        <dbReference type="SAM" id="SignalP"/>
    </source>
</evidence>
<dbReference type="InterPro" id="IPR012910">
    <property type="entry name" value="Plug_dom"/>
</dbReference>
<keyword evidence="2 10" id="KW-0813">Transport</keyword>
<evidence type="ECO:0000259" key="13">
    <source>
        <dbReference type="Pfam" id="PF00593"/>
    </source>
</evidence>
<dbReference type="STRING" id="490189.SAMN02927903_01962"/>
<keyword evidence="7 10" id="KW-0472">Membrane</keyword>
<dbReference type="InterPro" id="IPR039426">
    <property type="entry name" value="TonB-dep_rcpt-like"/>
</dbReference>
<dbReference type="GO" id="GO:0015344">
    <property type="term" value="F:siderophore uptake transmembrane transporter activity"/>
    <property type="evidence" value="ECO:0007669"/>
    <property type="project" value="TreeGrafter"/>
</dbReference>
<dbReference type="InterPro" id="IPR037066">
    <property type="entry name" value="Plug_dom_sf"/>
</dbReference>
<dbReference type="RefSeq" id="WP_091142639.1">
    <property type="nucleotide sequence ID" value="NZ_FMVF01000008.1"/>
</dbReference>
<dbReference type="PANTHER" id="PTHR30069">
    <property type="entry name" value="TONB-DEPENDENT OUTER MEMBRANE RECEPTOR"/>
    <property type="match status" value="1"/>
</dbReference>
<evidence type="ECO:0000313" key="16">
    <source>
        <dbReference type="Proteomes" id="UP000199354"/>
    </source>
</evidence>
<feature type="signal peptide" evidence="12">
    <location>
        <begin position="1"/>
        <end position="20"/>
    </location>
</feature>
<dbReference type="PANTHER" id="PTHR30069:SF29">
    <property type="entry name" value="HEMOGLOBIN AND HEMOGLOBIN-HAPTOGLOBIN-BINDING PROTEIN 1-RELATED"/>
    <property type="match status" value="1"/>
</dbReference>
<comment type="subcellular location">
    <subcellularLocation>
        <location evidence="1 10">Cell outer membrane</location>
        <topology evidence="1 10">Multi-pass membrane protein</topology>
    </subcellularLocation>
</comment>
<keyword evidence="3 10" id="KW-1134">Transmembrane beta strand</keyword>
<organism evidence="15 16">
    <name type="scientific">Flavobacterium caeni</name>
    <dbReference type="NCBI Taxonomy" id="490189"/>
    <lineage>
        <taxon>Bacteria</taxon>
        <taxon>Pseudomonadati</taxon>
        <taxon>Bacteroidota</taxon>
        <taxon>Flavobacteriia</taxon>
        <taxon>Flavobacteriales</taxon>
        <taxon>Flavobacteriaceae</taxon>
        <taxon>Flavobacterium</taxon>
    </lineage>
</organism>
<dbReference type="OrthoDB" id="9762903at2"/>
<evidence type="ECO:0000256" key="1">
    <source>
        <dbReference type="ARBA" id="ARBA00004571"/>
    </source>
</evidence>
<keyword evidence="9 10" id="KW-0998">Cell outer membrane</keyword>
<keyword evidence="4 10" id="KW-0812">Transmembrane</keyword>
<dbReference type="AlphaFoldDB" id="A0A1G5HQW5"/>
<keyword evidence="5 12" id="KW-0732">Signal</keyword>
<dbReference type="GO" id="GO:0044718">
    <property type="term" value="P:siderophore transmembrane transport"/>
    <property type="evidence" value="ECO:0007669"/>
    <property type="project" value="TreeGrafter"/>
</dbReference>
<evidence type="ECO:0000256" key="10">
    <source>
        <dbReference type="PROSITE-ProRule" id="PRU01360"/>
    </source>
</evidence>
<dbReference type="SUPFAM" id="SSF56935">
    <property type="entry name" value="Porins"/>
    <property type="match status" value="1"/>
</dbReference>
<evidence type="ECO:0000256" key="9">
    <source>
        <dbReference type="ARBA" id="ARBA00023237"/>
    </source>
</evidence>
<feature type="domain" description="TonB-dependent receptor-like beta-barrel" evidence="13">
    <location>
        <begin position="164"/>
        <end position="586"/>
    </location>
</feature>
<evidence type="ECO:0000256" key="3">
    <source>
        <dbReference type="ARBA" id="ARBA00022452"/>
    </source>
</evidence>
<sequence>MTARKLIFCFFILLCPVLRAQQDSIALREVTISDAQLKRFSNTQNVIKLNDSTLSRNSVSLADLLQFNTPIYFKENGYGMVSSPAFRGTTAQQTAVVWNGININSQLNGQTDFNTVPTAGFGNVSVRLGGGSAIYGSSAVGGSIHLENELFFGRRFSHDVRLAYGSFDTFNGSYQLAASNQDWSVNAGLSRNQSQNDYPFVGDKRNRKNSNGQFYNTGMNLALGYRLGDAHAVKLYSQVFDGERHFSLINTSDTPTKYRDYNTRNLLEWQAVWGKWISKVKTAFLSERYQYFDDLSDADHTFGQVKTFLARHDLTFTPNDRMAFNTLIDFTQHDGTGSDISLQKRQIGSAGLLFRHRPWPVLGYELALRKEVTDNYDSPLLYSAGIDWTPWRWYGLKVNASRNFRIPTFNDLYWKQGGNPNLQPERSYQFEATNSFRFNHFSMTATIYQMQISDMIRWVPGSGGVFSPENTNSVLINGAEATLGYDHRIGRHRFNLKGAYGYTDSRNRETGKQLIYVPYHKATVAVAYGYRKLSLAYQHVYNGWVYTQSDNNPDKTVGLYHVSNVSADYDFGHKRVYRLGFKALNLWDEQYESVADRPMPGRHFNVYLILKF</sequence>
<evidence type="ECO:0000256" key="11">
    <source>
        <dbReference type="RuleBase" id="RU003357"/>
    </source>
</evidence>
<comment type="similarity">
    <text evidence="10 11">Belongs to the TonB-dependent receptor family.</text>
</comment>
<evidence type="ECO:0000256" key="6">
    <source>
        <dbReference type="ARBA" id="ARBA00023077"/>
    </source>
</evidence>
<evidence type="ECO:0000313" key="15">
    <source>
        <dbReference type="EMBL" id="SCY66153.1"/>
    </source>
</evidence>
<name>A0A1G5HQW5_9FLAO</name>
<protein>
    <submittedName>
        <fullName evidence="15">Iron complex outermembrane recepter protein</fullName>
    </submittedName>
</protein>
<dbReference type="Pfam" id="PF07715">
    <property type="entry name" value="Plug"/>
    <property type="match status" value="1"/>
</dbReference>
<dbReference type="GO" id="GO:0009279">
    <property type="term" value="C:cell outer membrane"/>
    <property type="evidence" value="ECO:0007669"/>
    <property type="project" value="UniProtKB-SubCell"/>
</dbReference>
<proteinExistence type="inferred from homology"/>
<dbReference type="InterPro" id="IPR000531">
    <property type="entry name" value="Beta-barrel_TonB"/>
</dbReference>
<accession>A0A1G5HQW5</accession>
<evidence type="ECO:0000256" key="5">
    <source>
        <dbReference type="ARBA" id="ARBA00022729"/>
    </source>
</evidence>
<evidence type="ECO:0000259" key="14">
    <source>
        <dbReference type="Pfam" id="PF07715"/>
    </source>
</evidence>
<keyword evidence="16" id="KW-1185">Reference proteome</keyword>
<dbReference type="Gene3D" id="2.40.170.20">
    <property type="entry name" value="TonB-dependent receptor, beta-barrel domain"/>
    <property type="match status" value="1"/>
</dbReference>
<gene>
    <name evidence="15" type="ORF">SAMN02927903_01962</name>
</gene>
<keyword evidence="8" id="KW-0675">Receptor</keyword>
<dbReference type="Pfam" id="PF00593">
    <property type="entry name" value="TonB_dep_Rec_b-barrel"/>
    <property type="match status" value="1"/>
</dbReference>
<evidence type="ECO:0000256" key="2">
    <source>
        <dbReference type="ARBA" id="ARBA00022448"/>
    </source>
</evidence>
<reference evidence="15 16" key="1">
    <citation type="submission" date="2016-10" db="EMBL/GenBank/DDBJ databases">
        <authorList>
            <person name="de Groot N.N."/>
        </authorList>
    </citation>
    <scope>NUCLEOTIDE SEQUENCE [LARGE SCALE GENOMIC DNA]</scope>
    <source>
        <strain evidence="15 16">CGMCC 1.7031</strain>
    </source>
</reference>